<dbReference type="Pfam" id="PF00249">
    <property type="entry name" value="Myb_DNA-binding"/>
    <property type="match status" value="1"/>
</dbReference>
<reference evidence="6 7" key="1">
    <citation type="submission" date="2017-07" db="EMBL/GenBank/DDBJ databases">
        <title>An improved, manually edited Actinidia chinensis var. chinensis (kiwifruit) genome highlights the challenges associated with draft genomes and gene prediction in plants.</title>
        <authorList>
            <person name="Pilkington S."/>
            <person name="Crowhurst R."/>
            <person name="Hilario E."/>
            <person name="Nardozza S."/>
            <person name="Fraser L."/>
            <person name="Peng Y."/>
            <person name="Gunaseelan K."/>
            <person name="Simpson R."/>
            <person name="Tahir J."/>
            <person name="Deroles S."/>
            <person name="Templeton K."/>
            <person name="Luo Z."/>
            <person name="Davy M."/>
            <person name="Cheng C."/>
            <person name="Mcneilage M."/>
            <person name="Scaglione D."/>
            <person name="Liu Y."/>
            <person name="Zhang Q."/>
            <person name="Datson P."/>
            <person name="De Silva N."/>
            <person name="Gardiner S."/>
            <person name="Bassett H."/>
            <person name="Chagne D."/>
            <person name="Mccallum J."/>
            <person name="Dzierzon H."/>
            <person name="Deng C."/>
            <person name="Wang Y.-Y."/>
            <person name="Barron N."/>
            <person name="Manako K."/>
            <person name="Bowen J."/>
            <person name="Foster T."/>
            <person name="Erridge Z."/>
            <person name="Tiffin H."/>
            <person name="Waite C."/>
            <person name="Davies K."/>
            <person name="Grierson E."/>
            <person name="Laing W."/>
            <person name="Kirk R."/>
            <person name="Chen X."/>
            <person name="Wood M."/>
            <person name="Montefiori M."/>
            <person name="Brummell D."/>
            <person name="Schwinn K."/>
            <person name="Catanach A."/>
            <person name="Fullerton C."/>
            <person name="Li D."/>
            <person name="Meiyalaghan S."/>
            <person name="Nieuwenhuizen N."/>
            <person name="Read N."/>
            <person name="Prakash R."/>
            <person name="Hunter D."/>
            <person name="Zhang H."/>
            <person name="Mckenzie M."/>
            <person name="Knabel M."/>
            <person name="Harris A."/>
            <person name="Allan A."/>
            <person name="Chen A."/>
            <person name="Janssen B."/>
            <person name="Plunkett B."/>
            <person name="Dwamena C."/>
            <person name="Voogd C."/>
            <person name="Leif D."/>
            <person name="Lafferty D."/>
            <person name="Souleyre E."/>
            <person name="Varkonyi-Gasic E."/>
            <person name="Gambi F."/>
            <person name="Hanley J."/>
            <person name="Yao J.-L."/>
            <person name="Cheung J."/>
            <person name="David K."/>
            <person name="Warren B."/>
            <person name="Marsh K."/>
            <person name="Snowden K."/>
            <person name="Lin-Wang K."/>
            <person name="Brian L."/>
            <person name="Martinez-Sanchez M."/>
            <person name="Wang M."/>
            <person name="Ileperuma N."/>
            <person name="Macnee N."/>
            <person name="Campin R."/>
            <person name="Mcatee P."/>
            <person name="Drummond R."/>
            <person name="Espley R."/>
            <person name="Ireland H."/>
            <person name="Wu R."/>
            <person name="Atkinson R."/>
            <person name="Karunairetnam S."/>
            <person name="Bulley S."/>
            <person name="Chunkath S."/>
            <person name="Hanley Z."/>
            <person name="Storey R."/>
            <person name="Thrimawithana A."/>
            <person name="Thomson S."/>
            <person name="David C."/>
            <person name="Testolin R."/>
        </authorList>
    </citation>
    <scope>NUCLEOTIDE SEQUENCE [LARGE SCALE GENOMIC DNA]</scope>
    <source>
        <strain evidence="7">cv. Red5</strain>
        <tissue evidence="6">Young leaf</tissue>
    </source>
</reference>
<dbReference type="FunCoup" id="A0A2R6QSS9">
    <property type="interactions" value="2007"/>
</dbReference>
<dbReference type="PROSITE" id="PS50090">
    <property type="entry name" value="MYB_LIKE"/>
    <property type="match status" value="1"/>
</dbReference>
<dbReference type="PANTHER" id="PTHR46993:SF6">
    <property type="entry name" value="MYB TRANSCRIPTION FACTOR"/>
    <property type="match status" value="1"/>
</dbReference>
<feature type="region of interest" description="Disordered" evidence="3">
    <location>
        <begin position="350"/>
        <end position="369"/>
    </location>
</feature>
<dbReference type="OrthoDB" id="608866at2759"/>
<gene>
    <name evidence="6" type="ORF">CEY00_Acc14794</name>
</gene>
<feature type="domain" description="HTH myb-type" evidence="5">
    <location>
        <begin position="428"/>
        <end position="484"/>
    </location>
</feature>
<sequence>MDIDVARWVLEFLLRQSFDDRVLNALLRVLPISNDDSRLKKAMFLRRIESEIAKGSVSEKVLEFLERIEELDYEEKVATPEAMKRAYCSVAVDCTLRFLDEREKYFDAVKRIWSGKVWKMDRLEDVGLVSDELVCWKDDIEAAVCDSSVCENVRMKSKGIEALKAVRTYVAKAWESMGPSFLEVVAGTVSDDAMREVLGWGSVGKYEQVVGERGASLPDLSHDLTVHNGNKEMQRGVVLPVRKHVAFKRSRGATSGTSRGSKIDDTEEMDVRKSSNKYDCLPTPEINKVQEALRTSSLELQAAVKDPLPAALQLADNVISSMGGESMIQGPSVGQGKVDAPDPFVGTRAETAPDNEANRDNQCCRPQNNVPKASLMARNSTAVAYEWDDSIDTLPEGSPGRGCRLHLPTPKRRLVSPLKKHENMNYVKRRIRKKWSTMEEDTLRTGVQKFGTGNWKVILNSYRDVFEERTEVDLKDKWRNMIRY</sequence>
<comment type="caution">
    <text evidence="6">The sequence shown here is derived from an EMBL/GenBank/DDBJ whole genome shotgun (WGS) entry which is preliminary data.</text>
</comment>
<evidence type="ECO:0000256" key="2">
    <source>
        <dbReference type="ARBA" id="ARBA00023242"/>
    </source>
</evidence>
<dbReference type="Gramene" id="PSS14173">
    <property type="protein sequence ID" value="PSS14173"/>
    <property type="gene ID" value="CEY00_Acc14794"/>
</dbReference>
<keyword evidence="7" id="KW-1185">Reference proteome</keyword>
<dbReference type="AlphaFoldDB" id="A0A2R6QSS9"/>
<dbReference type="Proteomes" id="UP000241394">
    <property type="component" value="Chromosome LG13"/>
</dbReference>
<dbReference type="InterPro" id="IPR009057">
    <property type="entry name" value="Homeodomain-like_sf"/>
</dbReference>
<protein>
    <submittedName>
        <fullName evidence="6">Telomeric repeat-binding factor like</fullName>
    </submittedName>
</protein>
<feature type="compositionally biased region" description="Polar residues" evidence="3">
    <location>
        <begin position="360"/>
        <end position="369"/>
    </location>
</feature>
<dbReference type="GO" id="GO:0005634">
    <property type="term" value="C:nucleus"/>
    <property type="evidence" value="ECO:0007669"/>
    <property type="project" value="UniProtKB-SubCell"/>
</dbReference>
<evidence type="ECO:0000256" key="3">
    <source>
        <dbReference type="SAM" id="MobiDB-lite"/>
    </source>
</evidence>
<evidence type="ECO:0000259" key="4">
    <source>
        <dbReference type="PROSITE" id="PS50090"/>
    </source>
</evidence>
<reference evidence="7" key="2">
    <citation type="journal article" date="2018" name="BMC Genomics">
        <title>A manually annotated Actinidia chinensis var. chinensis (kiwifruit) genome highlights the challenges associated with draft genomes and gene prediction in plants.</title>
        <authorList>
            <person name="Pilkington S.M."/>
            <person name="Crowhurst R."/>
            <person name="Hilario E."/>
            <person name="Nardozza S."/>
            <person name="Fraser L."/>
            <person name="Peng Y."/>
            <person name="Gunaseelan K."/>
            <person name="Simpson R."/>
            <person name="Tahir J."/>
            <person name="Deroles S.C."/>
            <person name="Templeton K."/>
            <person name="Luo Z."/>
            <person name="Davy M."/>
            <person name="Cheng C."/>
            <person name="McNeilage M."/>
            <person name="Scaglione D."/>
            <person name="Liu Y."/>
            <person name="Zhang Q."/>
            <person name="Datson P."/>
            <person name="De Silva N."/>
            <person name="Gardiner S.E."/>
            <person name="Bassett H."/>
            <person name="Chagne D."/>
            <person name="McCallum J."/>
            <person name="Dzierzon H."/>
            <person name="Deng C."/>
            <person name="Wang Y.Y."/>
            <person name="Barron L."/>
            <person name="Manako K."/>
            <person name="Bowen J."/>
            <person name="Foster T.M."/>
            <person name="Erridge Z.A."/>
            <person name="Tiffin H."/>
            <person name="Waite C.N."/>
            <person name="Davies K.M."/>
            <person name="Grierson E.P."/>
            <person name="Laing W.A."/>
            <person name="Kirk R."/>
            <person name="Chen X."/>
            <person name="Wood M."/>
            <person name="Montefiori M."/>
            <person name="Brummell D.A."/>
            <person name="Schwinn K.E."/>
            <person name="Catanach A."/>
            <person name="Fullerton C."/>
            <person name="Li D."/>
            <person name="Meiyalaghan S."/>
            <person name="Nieuwenhuizen N."/>
            <person name="Read N."/>
            <person name="Prakash R."/>
            <person name="Hunter D."/>
            <person name="Zhang H."/>
            <person name="McKenzie M."/>
            <person name="Knabel M."/>
            <person name="Harris A."/>
            <person name="Allan A.C."/>
            <person name="Gleave A."/>
            <person name="Chen A."/>
            <person name="Janssen B.J."/>
            <person name="Plunkett B."/>
            <person name="Ampomah-Dwamena C."/>
            <person name="Voogd C."/>
            <person name="Leif D."/>
            <person name="Lafferty D."/>
            <person name="Souleyre E.J.F."/>
            <person name="Varkonyi-Gasic E."/>
            <person name="Gambi F."/>
            <person name="Hanley J."/>
            <person name="Yao J.L."/>
            <person name="Cheung J."/>
            <person name="David K.M."/>
            <person name="Warren B."/>
            <person name="Marsh K."/>
            <person name="Snowden K.C."/>
            <person name="Lin-Wang K."/>
            <person name="Brian L."/>
            <person name="Martinez-Sanchez M."/>
            <person name="Wang M."/>
            <person name="Ileperuma N."/>
            <person name="Macnee N."/>
            <person name="Campin R."/>
            <person name="McAtee P."/>
            <person name="Drummond R.S.M."/>
            <person name="Espley R.V."/>
            <person name="Ireland H.S."/>
            <person name="Wu R."/>
            <person name="Atkinson R.G."/>
            <person name="Karunairetnam S."/>
            <person name="Bulley S."/>
            <person name="Chunkath S."/>
            <person name="Hanley Z."/>
            <person name="Storey R."/>
            <person name="Thrimawithana A.H."/>
            <person name="Thomson S."/>
            <person name="David C."/>
            <person name="Testolin R."/>
            <person name="Huang H."/>
            <person name="Hellens R.P."/>
            <person name="Schaffer R.J."/>
        </authorList>
    </citation>
    <scope>NUCLEOTIDE SEQUENCE [LARGE SCALE GENOMIC DNA]</scope>
    <source>
        <strain evidence="7">cv. Red5</strain>
    </source>
</reference>
<evidence type="ECO:0000313" key="6">
    <source>
        <dbReference type="EMBL" id="PSS14173.1"/>
    </source>
</evidence>
<feature type="compositionally biased region" description="Basic and acidic residues" evidence="3">
    <location>
        <begin position="261"/>
        <end position="273"/>
    </location>
</feature>
<dbReference type="Gene3D" id="1.10.246.220">
    <property type="match status" value="1"/>
</dbReference>
<keyword evidence="2" id="KW-0539">Nucleus</keyword>
<evidence type="ECO:0000256" key="1">
    <source>
        <dbReference type="ARBA" id="ARBA00004123"/>
    </source>
</evidence>
<dbReference type="PROSITE" id="PS51294">
    <property type="entry name" value="HTH_MYB"/>
    <property type="match status" value="1"/>
</dbReference>
<dbReference type="InParanoid" id="A0A2R6QSS9"/>
<dbReference type="SMART" id="SM00717">
    <property type="entry name" value="SANT"/>
    <property type="match status" value="1"/>
</dbReference>
<feature type="domain" description="Myb-like" evidence="4">
    <location>
        <begin position="427"/>
        <end position="482"/>
    </location>
</feature>
<dbReference type="InterPro" id="IPR017930">
    <property type="entry name" value="Myb_dom"/>
</dbReference>
<dbReference type="CDD" id="cd11660">
    <property type="entry name" value="SANT_TRF"/>
    <property type="match status" value="1"/>
</dbReference>
<dbReference type="PANTHER" id="PTHR46993">
    <property type="entry name" value="MYB TRANSCRIPTION FACTOR"/>
    <property type="match status" value="1"/>
</dbReference>
<dbReference type="OMA" id="NTTAHTY"/>
<evidence type="ECO:0000259" key="5">
    <source>
        <dbReference type="PROSITE" id="PS51294"/>
    </source>
</evidence>
<feature type="region of interest" description="Disordered" evidence="3">
    <location>
        <begin position="249"/>
        <end position="278"/>
    </location>
</feature>
<accession>A0A2R6QSS9</accession>
<dbReference type="SUPFAM" id="SSF46689">
    <property type="entry name" value="Homeodomain-like"/>
    <property type="match status" value="1"/>
</dbReference>
<evidence type="ECO:0000313" key="7">
    <source>
        <dbReference type="Proteomes" id="UP000241394"/>
    </source>
</evidence>
<proteinExistence type="predicted"/>
<dbReference type="InterPro" id="IPR001005">
    <property type="entry name" value="SANT/Myb"/>
</dbReference>
<organism evidence="6 7">
    <name type="scientific">Actinidia chinensis var. chinensis</name>
    <name type="common">Chinese soft-hair kiwi</name>
    <dbReference type="NCBI Taxonomy" id="1590841"/>
    <lineage>
        <taxon>Eukaryota</taxon>
        <taxon>Viridiplantae</taxon>
        <taxon>Streptophyta</taxon>
        <taxon>Embryophyta</taxon>
        <taxon>Tracheophyta</taxon>
        <taxon>Spermatophyta</taxon>
        <taxon>Magnoliopsida</taxon>
        <taxon>eudicotyledons</taxon>
        <taxon>Gunneridae</taxon>
        <taxon>Pentapetalae</taxon>
        <taxon>asterids</taxon>
        <taxon>Ericales</taxon>
        <taxon>Actinidiaceae</taxon>
        <taxon>Actinidia</taxon>
    </lineage>
</organism>
<comment type="subcellular location">
    <subcellularLocation>
        <location evidence="1">Nucleus</location>
    </subcellularLocation>
</comment>
<dbReference type="STRING" id="1590841.A0A2R6QSS9"/>
<name>A0A2R6QSS9_ACTCC</name>
<dbReference type="EMBL" id="NKQK01000013">
    <property type="protein sequence ID" value="PSS14173.1"/>
    <property type="molecule type" value="Genomic_DNA"/>
</dbReference>